<dbReference type="Gene3D" id="3.20.20.140">
    <property type="entry name" value="Metal-dependent hydrolases"/>
    <property type="match status" value="1"/>
</dbReference>
<sequence>MIIDSHVHIYPPEVIKDWERIAQREPYFKILASGKVHKWATAEDLIEEMNKSGVSKSWVTTFAFRDPGLCSLCNDYLIDAMKRYKGRIEGFCVVNPLKRGFDDEIAKCRKAGMIGVGELFPDGQVFDVTDFRQTWRLAEACFDNHMMLLLHTAEQVGHDYPGKGKTGPKEAAQFCMNHPEVKVIFAHLGGGLWHYELMPEMKVFLQNARYDTAALPFLYDGKLFAAMKAAGVVDKILYGSDFPILSLGRYLKLMDSSGIDEASRKAILGENAMAFMEGLFDLADTSDA</sequence>
<dbReference type="EMBL" id="CP003096">
    <property type="protein sequence ID" value="AER66190.1"/>
    <property type="molecule type" value="Genomic_DNA"/>
</dbReference>
<dbReference type="eggNOG" id="COG2159">
    <property type="taxonomic scope" value="Bacteria"/>
</dbReference>
<dbReference type="Proteomes" id="UP000005868">
    <property type="component" value="Chromosome"/>
</dbReference>
<dbReference type="Pfam" id="PF04909">
    <property type="entry name" value="Amidohydro_2"/>
    <property type="match status" value="1"/>
</dbReference>
<dbReference type="InterPro" id="IPR032465">
    <property type="entry name" value="ACMSD"/>
</dbReference>
<reference evidence="3 4" key="2">
    <citation type="journal article" date="2012" name="Stand. Genomic Sci.">
        <title>Genome sequence of the moderately thermophilic, amino-acid-degrading and sulfur-reducing bacterium Thermovirga lienii type strain (Cas60314(T)).</title>
        <authorList>
            <person name="Goker M."/>
            <person name="Saunders E."/>
            <person name="Lapidus A."/>
            <person name="Nolan M."/>
            <person name="Lucas S."/>
            <person name="Hammon N."/>
            <person name="Deshpande S."/>
            <person name="Cheng J.F."/>
            <person name="Han C."/>
            <person name="Tapia R."/>
            <person name="Goodwin L.A."/>
            <person name="Pitluck S."/>
            <person name="Liolios K."/>
            <person name="Mavromatis K."/>
            <person name="Pagani I."/>
            <person name="Ivanova N."/>
            <person name="Mikhailova N."/>
            <person name="Pati A."/>
            <person name="Chen A."/>
            <person name="Palaniappan K."/>
            <person name="Land M."/>
            <person name="Chang Y.J."/>
            <person name="Jeffries C.D."/>
            <person name="Brambilla E.M."/>
            <person name="Rohde M."/>
            <person name="Spring S."/>
            <person name="Detter J.C."/>
            <person name="Woyke T."/>
            <person name="Bristow J."/>
            <person name="Eisen J.A."/>
            <person name="Markowitz V."/>
            <person name="Hugenholtz P."/>
            <person name="Kyrpides N.C."/>
            <person name="Klenk H.P."/>
        </authorList>
    </citation>
    <scope>NUCLEOTIDE SEQUENCE [LARGE SCALE GENOMIC DNA]</scope>
    <source>
        <strain evidence="4">ATCC BAA-1197 / DSM 17291 / Cas60314</strain>
    </source>
</reference>
<reference evidence="4" key="1">
    <citation type="submission" date="2011-10" db="EMBL/GenBank/DDBJ databases">
        <title>The complete genome of chromosome of Thermovirga lienii DSM 17291.</title>
        <authorList>
            <consortium name="US DOE Joint Genome Institute (JGI-PGF)"/>
            <person name="Lucas S."/>
            <person name="Copeland A."/>
            <person name="Lapidus A."/>
            <person name="Glavina del Rio T."/>
            <person name="Dalin E."/>
            <person name="Tice H."/>
            <person name="Bruce D."/>
            <person name="Goodwin L."/>
            <person name="Pitluck S."/>
            <person name="Peters L."/>
            <person name="Mikhailova N."/>
            <person name="Saunders E."/>
            <person name="Kyrpides N."/>
            <person name="Mavromatis K."/>
            <person name="Ivanova N."/>
            <person name="Last F.I."/>
            <person name="Brettin T."/>
            <person name="Detter J.C."/>
            <person name="Han C."/>
            <person name="Larimer F."/>
            <person name="Land M."/>
            <person name="Hauser L."/>
            <person name="Markowitz V."/>
            <person name="Cheng J.-F."/>
            <person name="Hugenholtz P."/>
            <person name="Woyke T."/>
            <person name="Wu D."/>
            <person name="Spring S."/>
            <person name="Schroeder M."/>
            <person name="Brambilla E.-M."/>
            <person name="Klenk H.-P."/>
            <person name="Eisen J.A."/>
        </authorList>
    </citation>
    <scope>NUCLEOTIDE SEQUENCE [LARGE SCALE GENOMIC DNA]</scope>
    <source>
        <strain evidence="4">ATCC BAA-1197 / DSM 17291 / Cas60314</strain>
    </source>
</reference>
<dbReference type="PANTHER" id="PTHR21240">
    <property type="entry name" value="2-AMINO-3-CARBOXYLMUCONATE-6-SEMIALDEHYDE DECARBOXYLASE"/>
    <property type="match status" value="1"/>
</dbReference>
<dbReference type="STRING" id="580340.Tlie_0455"/>
<keyword evidence="1" id="KW-0456">Lyase</keyword>
<evidence type="ECO:0000313" key="3">
    <source>
        <dbReference type="EMBL" id="AER66190.1"/>
    </source>
</evidence>
<feature type="domain" description="Amidohydrolase-related" evidence="2">
    <location>
        <begin position="3"/>
        <end position="275"/>
    </location>
</feature>
<dbReference type="InterPro" id="IPR006680">
    <property type="entry name" value="Amidohydro-rel"/>
</dbReference>
<evidence type="ECO:0000256" key="1">
    <source>
        <dbReference type="ARBA" id="ARBA00023239"/>
    </source>
</evidence>
<dbReference type="GO" id="GO:0016787">
    <property type="term" value="F:hydrolase activity"/>
    <property type="evidence" value="ECO:0007669"/>
    <property type="project" value="UniProtKB-KW"/>
</dbReference>
<dbReference type="GO" id="GO:0016831">
    <property type="term" value="F:carboxy-lyase activity"/>
    <property type="evidence" value="ECO:0007669"/>
    <property type="project" value="InterPro"/>
</dbReference>
<dbReference type="HOGENOM" id="CLU_044590_6_1_0"/>
<keyword evidence="4" id="KW-1185">Reference proteome</keyword>
<name>G7V7M8_THELD</name>
<dbReference type="InterPro" id="IPR032466">
    <property type="entry name" value="Metal_Hydrolase"/>
</dbReference>
<dbReference type="GO" id="GO:0019748">
    <property type="term" value="P:secondary metabolic process"/>
    <property type="evidence" value="ECO:0007669"/>
    <property type="project" value="TreeGrafter"/>
</dbReference>
<organism evidence="3 4">
    <name type="scientific">Thermovirga lienii (strain ATCC BAA-1197 / DSM 17291 / Cas60314)</name>
    <dbReference type="NCBI Taxonomy" id="580340"/>
    <lineage>
        <taxon>Bacteria</taxon>
        <taxon>Thermotogati</taxon>
        <taxon>Synergistota</taxon>
        <taxon>Synergistia</taxon>
        <taxon>Synergistales</taxon>
        <taxon>Thermovirgaceae</taxon>
        <taxon>Thermovirga</taxon>
    </lineage>
</organism>
<dbReference type="GO" id="GO:0005737">
    <property type="term" value="C:cytoplasm"/>
    <property type="evidence" value="ECO:0007669"/>
    <property type="project" value="TreeGrafter"/>
</dbReference>
<dbReference type="KEGG" id="tli:Tlie_0455"/>
<gene>
    <name evidence="3" type="ordered locus">Tlie_0455</name>
</gene>
<protein>
    <submittedName>
        <fullName evidence="3">Amidohydrolase 2</fullName>
    </submittedName>
</protein>
<evidence type="ECO:0000259" key="2">
    <source>
        <dbReference type="Pfam" id="PF04909"/>
    </source>
</evidence>
<dbReference type="OrthoDB" id="9771932at2"/>
<dbReference type="PANTHER" id="PTHR21240:SF28">
    <property type="entry name" value="ISO-OROTATE DECARBOXYLASE (EUROFUNG)"/>
    <property type="match status" value="1"/>
</dbReference>
<dbReference type="AlphaFoldDB" id="G7V7M8"/>
<accession>G7V7M8</accession>
<keyword evidence="3" id="KW-0378">Hydrolase</keyword>
<dbReference type="SUPFAM" id="SSF51556">
    <property type="entry name" value="Metallo-dependent hydrolases"/>
    <property type="match status" value="1"/>
</dbReference>
<proteinExistence type="predicted"/>
<evidence type="ECO:0000313" key="4">
    <source>
        <dbReference type="Proteomes" id="UP000005868"/>
    </source>
</evidence>